<comment type="similarity">
    <text evidence="2">Belongs to the MscS (TC 1.A.23) family.</text>
</comment>
<feature type="transmembrane region" description="Helical" evidence="7">
    <location>
        <begin position="303"/>
        <end position="322"/>
    </location>
</feature>
<proteinExistence type="inferred from homology"/>
<feature type="transmembrane region" description="Helical" evidence="7">
    <location>
        <begin position="381"/>
        <end position="400"/>
    </location>
</feature>
<dbReference type="PANTHER" id="PTHR30347">
    <property type="entry name" value="POTASSIUM CHANNEL RELATED"/>
    <property type="match status" value="1"/>
</dbReference>
<dbReference type="GO" id="GO:0005886">
    <property type="term" value="C:plasma membrane"/>
    <property type="evidence" value="ECO:0007669"/>
    <property type="project" value="UniProtKB-SubCell"/>
</dbReference>
<feature type="transmembrane region" description="Helical" evidence="7">
    <location>
        <begin position="266"/>
        <end position="283"/>
    </location>
</feature>
<dbReference type="InterPro" id="IPR049278">
    <property type="entry name" value="MS_channel_C"/>
</dbReference>
<dbReference type="Gene3D" id="1.10.287.1260">
    <property type="match status" value="1"/>
</dbReference>
<feature type="transmembrane region" description="Helical" evidence="7">
    <location>
        <begin position="584"/>
        <end position="605"/>
    </location>
</feature>
<evidence type="ECO:0000256" key="6">
    <source>
        <dbReference type="ARBA" id="ARBA00023136"/>
    </source>
</evidence>
<dbReference type="Gene3D" id="2.30.30.60">
    <property type="match status" value="1"/>
</dbReference>
<feature type="transmembrane region" description="Helical" evidence="7">
    <location>
        <begin position="438"/>
        <end position="460"/>
    </location>
</feature>
<accession>A0A0D0GR57</accession>
<dbReference type="Gene3D" id="3.30.70.100">
    <property type="match status" value="1"/>
</dbReference>
<feature type="transmembrane region" description="Helical" evidence="7">
    <location>
        <begin position="492"/>
        <end position="513"/>
    </location>
</feature>
<name>A0A0D0GR57_9SPHI</name>
<dbReference type="SUPFAM" id="SSF82861">
    <property type="entry name" value="Mechanosensitive channel protein MscS (YggB), transmembrane region"/>
    <property type="match status" value="1"/>
</dbReference>
<feature type="transmembrane region" description="Helical" evidence="7">
    <location>
        <begin position="328"/>
        <end position="345"/>
    </location>
</feature>
<keyword evidence="3" id="KW-1003">Cell membrane</keyword>
<dbReference type="InterPro" id="IPR010920">
    <property type="entry name" value="LSM_dom_sf"/>
</dbReference>
<comment type="caution">
    <text evidence="10">The sequence shown here is derived from an EMBL/GenBank/DDBJ whole genome shotgun (WGS) entry which is preliminary data.</text>
</comment>
<reference evidence="10 11" key="1">
    <citation type="submission" date="2015-01" db="EMBL/GenBank/DDBJ databases">
        <title>Draft genome sequence of Pedobacter sp. NL19 isolated from sludge of an effluent treatment pond in an abandoned uranium mine.</title>
        <authorList>
            <person name="Santos T."/>
            <person name="Caetano T."/>
            <person name="Covas C."/>
            <person name="Cruz A."/>
            <person name="Mendo S."/>
        </authorList>
    </citation>
    <scope>NUCLEOTIDE SEQUENCE [LARGE SCALE GENOMIC DNA]</scope>
    <source>
        <strain evidence="10 11">NL19</strain>
    </source>
</reference>
<evidence type="ECO:0000256" key="4">
    <source>
        <dbReference type="ARBA" id="ARBA00022692"/>
    </source>
</evidence>
<feature type="transmembrane region" description="Helical" evidence="7">
    <location>
        <begin position="533"/>
        <end position="552"/>
    </location>
</feature>
<feature type="transmembrane region" description="Helical" evidence="7">
    <location>
        <begin position="412"/>
        <end position="432"/>
    </location>
</feature>
<dbReference type="InterPro" id="IPR011066">
    <property type="entry name" value="MscS_channel_C_sf"/>
</dbReference>
<evidence type="ECO:0000259" key="9">
    <source>
        <dbReference type="Pfam" id="PF21082"/>
    </source>
</evidence>
<dbReference type="Pfam" id="PF00924">
    <property type="entry name" value="MS_channel_2nd"/>
    <property type="match status" value="1"/>
</dbReference>
<evidence type="ECO:0008006" key="12">
    <source>
        <dbReference type="Google" id="ProtNLM"/>
    </source>
</evidence>
<dbReference type="Pfam" id="PF21082">
    <property type="entry name" value="MS_channel_3rd"/>
    <property type="match status" value="1"/>
</dbReference>
<feature type="domain" description="Mechanosensitive ion channel MscS C-terminal" evidence="9">
    <location>
        <begin position="703"/>
        <end position="780"/>
    </location>
</feature>
<sequence length="783" mass="88737">MLKTVIIIVIMFFLHTLFYGTCAAEPYLNKQYPMQMQTADTSTNIPDTLLFKIQQAQAAIAAVDSKSQDIELINRIKMGLSTIKTHLSPIRAEVYTPEKAIDPQTLLSYKLIVKDARRNADNWVNALATSSKALQNKAQQILVLSRDSSLRISKSDSSSKKFYNTQLSSLRLKLLAAGKSNNRQLDSVSRLLATLSAFRSATAELQVRIDNRIRSASQTVFHKESAYLWASPKDQSFNFLQLLKSSYEGQDKAFKYFFNITWDNRLLLIIIVCIFFFWIYSNFKKASKPENRRNIGELQFIHIKAFPVIPSLIILFTLAPLFEPNASSIYIQLTQLLLLTVLTYHFNKQISSHQFNYWLLILVLYILIIVSIVLLHDGIWIRLWLILLNAAAIYIGLQIYMKLKDLQIAGRLIRPVYLIYLFLNLCAVILNIFGRISLAGTCTITAIIGLTQLISLALFVQIVSEAIWLQIKVSACTGGIFSRINVQNTKTFFKRILTALCILLWLLDFLINLNISENVFSLLHKILEKPRSFGSIHFTLSNVFFFTIIIYLSNLIQKYIGILFGGEKVTFSNETRRKDSKLSLIRLAVILAGVMLAITASGIPADKLTVVLGALGVGIGLGMQNIVNNFVSGIILMFEKPFQIGDYIELADKKGKIRDIGIRSSKMLTQQGSEVIIPNGDLLSGRLVNWTLSNNYLKTEVLIKVHIDSDLSLVNNIINQEVSRLPEIIKNQEPEILINSISTDSIEIKLLVWITSIYKEPTFKSQLLKQLLLKFRIEEIKMM</sequence>
<dbReference type="SUPFAM" id="SSF82689">
    <property type="entry name" value="Mechanosensitive channel protein MscS (YggB), C-terminal domain"/>
    <property type="match status" value="1"/>
</dbReference>
<dbReference type="GO" id="GO:0008381">
    <property type="term" value="F:mechanosensitive monoatomic ion channel activity"/>
    <property type="evidence" value="ECO:0007669"/>
    <property type="project" value="UniProtKB-ARBA"/>
</dbReference>
<evidence type="ECO:0000256" key="1">
    <source>
        <dbReference type="ARBA" id="ARBA00004651"/>
    </source>
</evidence>
<evidence type="ECO:0000256" key="2">
    <source>
        <dbReference type="ARBA" id="ARBA00008017"/>
    </source>
</evidence>
<dbReference type="STRING" id="1503925.TH53_01970"/>
<feature type="transmembrane region" description="Helical" evidence="7">
    <location>
        <begin position="611"/>
        <end position="638"/>
    </location>
</feature>
<dbReference type="Proteomes" id="UP000032049">
    <property type="component" value="Unassembled WGS sequence"/>
</dbReference>
<comment type="subcellular location">
    <subcellularLocation>
        <location evidence="1">Cell membrane</location>
        <topology evidence="1">Multi-pass membrane protein</topology>
    </subcellularLocation>
</comment>
<dbReference type="AlphaFoldDB" id="A0A0D0GR57"/>
<dbReference type="EMBL" id="JXRA01000007">
    <property type="protein sequence ID" value="KIO78685.1"/>
    <property type="molecule type" value="Genomic_DNA"/>
</dbReference>
<dbReference type="SUPFAM" id="SSF50182">
    <property type="entry name" value="Sm-like ribonucleoproteins"/>
    <property type="match status" value="1"/>
</dbReference>
<keyword evidence="5 7" id="KW-1133">Transmembrane helix</keyword>
<evidence type="ECO:0000259" key="8">
    <source>
        <dbReference type="Pfam" id="PF00924"/>
    </source>
</evidence>
<evidence type="ECO:0000256" key="5">
    <source>
        <dbReference type="ARBA" id="ARBA00022989"/>
    </source>
</evidence>
<keyword evidence="6 7" id="KW-0472">Membrane</keyword>
<dbReference type="InterPro" id="IPR011014">
    <property type="entry name" value="MscS_channel_TM-2"/>
</dbReference>
<evidence type="ECO:0000256" key="3">
    <source>
        <dbReference type="ARBA" id="ARBA00022475"/>
    </source>
</evidence>
<feature type="domain" description="Mechanosensitive ion channel MscS" evidence="8">
    <location>
        <begin position="625"/>
        <end position="691"/>
    </location>
</feature>
<feature type="transmembrane region" description="Helical" evidence="7">
    <location>
        <begin position="357"/>
        <end position="375"/>
    </location>
</feature>
<evidence type="ECO:0000256" key="7">
    <source>
        <dbReference type="SAM" id="Phobius"/>
    </source>
</evidence>
<dbReference type="InterPro" id="IPR052702">
    <property type="entry name" value="MscS-like_channel"/>
</dbReference>
<gene>
    <name evidence="10" type="ORF">TH53_01970</name>
</gene>
<evidence type="ECO:0000313" key="10">
    <source>
        <dbReference type="EMBL" id="KIO78685.1"/>
    </source>
</evidence>
<dbReference type="InterPro" id="IPR006685">
    <property type="entry name" value="MscS_channel_2nd"/>
</dbReference>
<organism evidence="10 11">
    <name type="scientific">Pedobacter lusitanus</name>
    <dbReference type="NCBI Taxonomy" id="1503925"/>
    <lineage>
        <taxon>Bacteria</taxon>
        <taxon>Pseudomonadati</taxon>
        <taxon>Bacteroidota</taxon>
        <taxon>Sphingobacteriia</taxon>
        <taxon>Sphingobacteriales</taxon>
        <taxon>Sphingobacteriaceae</taxon>
        <taxon>Pedobacter</taxon>
    </lineage>
</organism>
<protein>
    <recommendedName>
        <fullName evidence="12">Mechanosensitive ion channel protein</fullName>
    </recommendedName>
</protein>
<dbReference type="InterPro" id="IPR023408">
    <property type="entry name" value="MscS_beta-dom_sf"/>
</dbReference>
<keyword evidence="11" id="KW-1185">Reference proteome</keyword>
<keyword evidence="4 7" id="KW-0812">Transmembrane</keyword>
<dbReference type="PANTHER" id="PTHR30347:SF1">
    <property type="entry name" value="MECHANOSENSITIVE CHANNEL MSCK"/>
    <property type="match status" value="1"/>
</dbReference>
<evidence type="ECO:0000313" key="11">
    <source>
        <dbReference type="Proteomes" id="UP000032049"/>
    </source>
</evidence>